<feature type="compositionally biased region" description="Basic residues" evidence="1">
    <location>
        <begin position="336"/>
        <end position="349"/>
    </location>
</feature>
<dbReference type="EMBL" id="DP000011">
    <property type="protein sequence ID" value="ABA98412.1"/>
    <property type="molecule type" value="Genomic_DNA"/>
</dbReference>
<feature type="compositionally biased region" description="Basic residues" evidence="1">
    <location>
        <begin position="407"/>
        <end position="418"/>
    </location>
</feature>
<dbReference type="InterPro" id="IPR012337">
    <property type="entry name" value="RNaseH-like_sf"/>
</dbReference>
<feature type="region of interest" description="Disordered" evidence="1">
    <location>
        <begin position="317"/>
        <end position="360"/>
    </location>
</feature>
<dbReference type="PANTHER" id="PTHR48475:SF2">
    <property type="entry name" value="RIBONUCLEASE H"/>
    <property type="match status" value="1"/>
</dbReference>
<feature type="compositionally biased region" description="Low complexity" evidence="1">
    <location>
        <begin position="322"/>
        <end position="332"/>
    </location>
</feature>
<feature type="compositionally biased region" description="Low complexity" evidence="1">
    <location>
        <begin position="153"/>
        <end position="169"/>
    </location>
</feature>
<reference evidence="2" key="2">
    <citation type="submission" date="2005-04" db="EMBL/GenBank/DDBJ databases">
        <authorList>
            <person name="Buell C.R."/>
            <person name="Wing R.A."/>
            <person name="McCombie W.A."/>
            <person name="Ouyang S."/>
        </authorList>
    </citation>
    <scope>NUCLEOTIDE SEQUENCE</scope>
</reference>
<feature type="compositionally biased region" description="Basic and acidic residues" evidence="1">
    <location>
        <begin position="350"/>
        <end position="360"/>
    </location>
</feature>
<feature type="compositionally biased region" description="Polar residues" evidence="1">
    <location>
        <begin position="12"/>
        <end position="22"/>
    </location>
</feature>
<dbReference type="InterPro" id="IPR036397">
    <property type="entry name" value="RNaseH_sf"/>
</dbReference>
<dbReference type="SUPFAM" id="SSF53098">
    <property type="entry name" value="Ribonuclease H-like"/>
    <property type="match status" value="1"/>
</dbReference>
<protein>
    <submittedName>
        <fullName evidence="2">Retrotransposon protein, putative, unclassified</fullName>
    </submittedName>
</protein>
<dbReference type="GO" id="GO:0003676">
    <property type="term" value="F:nucleic acid binding"/>
    <property type="evidence" value="ECO:0007669"/>
    <property type="project" value="InterPro"/>
</dbReference>
<organism evidence="2">
    <name type="scientific">Oryza sativa subsp. japonica</name>
    <name type="common">Rice</name>
    <dbReference type="NCBI Taxonomy" id="39947"/>
    <lineage>
        <taxon>Eukaryota</taxon>
        <taxon>Viridiplantae</taxon>
        <taxon>Streptophyta</taxon>
        <taxon>Embryophyta</taxon>
        <taxon>Tracheophyta</taxon>
        <taxon>Spermatophyta</taxon>
        <taxon>Magnoliopsida</taxon>
        <taxon>Liliopsida</taxon>
        <taxon>Poales</taxon>
        <taxon>Poaceae</taxon>
        <taxon>BOP clade</taxon>
        <taxon>Oryzoideae</taxon>
        <taxon>Oryzeae</taxon>
        <taxon>Oryzinae</taxon>
        <taxon>Oryza</taxon>
        <taxon>Oryza sativa</taxon>
    </lineage>
</organism>
<gene>
    <name evidence="2" type="ordered locus">LOC_Os12g27530</name>
</gene>
<reference evidence="2" key="3">
    <citation type="submission" date="2006-01" db="EMBL/GenBank/DDBJ databases">
        <authorList>
            <person name="Buell R."/>
        </authorList>
    </citation>
    <scope>NUCLEOTIDE SEQUENCE</scope>
</reference>
<accession>Q2QRH6</accession>
<dbReference type="PANTHER" id="PTHR48475">
    <property type="entry name" value="RIBONUCLEASE H"/>
    <property type="match status" value="1"/>
</dbReference>
<reference evidence="2" key="1">
    <citation type="journal article" date="2005" name="BMC Biol.">
        <title>The sequence of rice chromosomes 11 and 12, rich in disease resistance genes and recent gene duplications.</title>
        <authorList>
            <consortium name="The rice chromosomes 11 and 12 sequencing consortia"/>
        </authorList>
    </citation>
    <scope>NUCLEOTIDE SEQUENCE [LARGE SCALE GENOMIC DNA]</scope>
</reference>
<proteinExistence type="predicted"/>
<feature type="compositionally biased region" description="Basic and acidic residues" evidence="1">
    <location>
        <begin position="174"/>
        <end position="184"/>
    </location>
</feature>
<evidence type="ECO:0000256" key="1">
    <source>
        <dbReference type="SAM" id="MobiDB-lite"/>
    </source>
</evidence>
<feature type="region of interest" description="Disordered" evidence="1">
    <location>
        <begin position="1"/>
        <end position="105"/>
    </location>
</feature>
<feature type="region of interest" description="Disordered" evidence="1">
    <location>
        <begin position="121"/>
        <end position="184"/>
    </location>
</feature>
<dbReference type="AlphaFoldDB" id="Q2QRH6"/>
<dbReference type="Gene3D" id="3.30.420.10">
    <property type="entry name" value="Ribonuclease H-like superfamily/Ribonuclease H"/>
    <property type="match status" value="1"/>
</dbReference>
<sequence length="583" mass="64254">MVEVLEEEVVTHTPTPSGSEDASGSHDPLHRRHNSPTPPRRSPRRREDPTRSGGSALSPPPGGGKPRHAGARRRLTYDDGGSPQGAPGSGGLFTASPVNSEPETPVQRWLDDVANLVTTTQQQLAAGGRPATTGTSRTPTALSLSARRRARRSALTSRRSTAPTSSRASGSRRRHDDVYGEQDARINIERRKDEHRAARMGEGASLSGVLRSSTAFVASLRNVRWPPKFRPNLTEKYDGSVNPSEFLQIYSTIIVAAGGDDRVRNTIPCIPAHAVVYAFRNGVRHNRMLEKIASKEPKTNAELFELADKVARKEEAWAWNSPGTGAAAAATPKPTSRSKRWDRRRKRKPAHSDDEVRHVPRRDNVLADELSRIALARAPLPPGAFEERLMQQSARLDPRGRPTSRPPPRRLANRRPRGPRGSTPTPLVKLPGWPASGCTSTITPFLRITRKRKTRMRFQAFTSELFGDYCDNMGIKLCFASPAHLKSNGQVECANAEILKGLKTKTYNVLKKHGDSWLEELPAVLWANRTTPSCATGETPFFLVYGAKAVLPSKLSLGSPCVALYNEANQDEFRRDDLDYLEE</sequence>
<evidence type="ECO:0000313" key="2">
    <source>
        <dbReference type="EMBL" id="ABA98412.1"/>
    </source>
</evidence>
<name>Q2QRH6_ORYSJ</name>
<feature type="region of interest" description="Disordered" evidence="1">
    <location>
        <begin position="393"/>
        <end position="433"/>
    </location>
</feature>
<feature type="compositionally biased region" description="Basic residues" evidence="1">
    <location>
        <begin position="65"/>
        <end position="74"/>
    </location>
</feature>